<protein>
    <submittedName>
        <fullName evidence="2">Uncharacterized protein</fullName>
    </submittedName>
</protein>
<dbReference type="EMBL" id="CACRTZ010000005">
    <property type="protein sequence ID" value="VYT98835.1"/>
    <property type="molecule type" value="Genomic_DNA"/>
</dbReference>
<proteinExistence type="predicted"/>
<keyword evidence="1" id="KW-0812">Transmembrane</keyword>
<evidence type="ECO:0000313" key="2">
    <source>
        <dbReference type="EMBL" id="VYT98835.1"/>
    </source>
</evidence>
<feature type="transmembrane region" description="Helical" evidence="1">
    <location>
        <begin position="291"/>
        <end position="312"/>
    </location>
</feature>
<gene>
    <name evidence="2" type="ORF">EMLFYP7_01126</name>
</gene>
<keyword evidence="1" id="KW-0472">Membrane</keyword>
<feature type="transmembrane region" description="Helical" evidence="1">
    <location>
        <begin position="31"/>
        <end position="52"/>
    </location>
</feature>
<name>A0A6N3B1Z2_9ENTR</name>
<dbReference type="OrthoDB" id="6628071at2"/>
<feature type="transmembrane region" description="Helical" evidence="1">
    <location>
        <begin position="64"/>
        <end position="82"/>
    </location>
</feature>
<accession>A0A6N3B1Z2</accession>
<reference evidence="2" key="1">
    <citation type="submission" date="2019-11" db="EMBL/GenBank/DDBJ databases">
        <authorList>
            <person name="Feng L."/>
        </authorList>
    </citation>
    <scope>NUCLEOTIDE SEQUENCE</scope>
    <source>
        <strain evidence="2">EMassiliensisLFYP7</strain>
    </source>
</reference>
<dbReference type="AlphaFoldDB" id="A0A6N3B1Z2"/>
<keyword evidence="1" id="KW-1133">Transmembrane helix</keyword>
<dbReference type="RefSeq" id="WP_044180362.1">
    <property type="nucleotide sequence ID" value="NZ_CABKSF010000002.1"/>
</dbReference>
<sequence length="314" mass="34808">MDVIRMDLQSKLQVVLTKAASLLPSDVGEQLLAMITPQALATMAGVVVIWAGAHFFGIGEIADIILLVVGWVAIGGVAFEAGKKLYDFAVKTNNARTEADLDAAAKDLAEAITLIGVNTVLILLFRKKPGDTFKKPLRGVVMPRYSGEIASRMNLPRNGGWRYKPIIKITKYKDVIQGATKPWGDAVVGRNFYPEAMSKEEAYLKMLTTLYHEQVHMAIAPKFYLLRELRVFMRQSAYSKSYILRYLEEALAETIGLLRARGMSSEYIIQGFKFPLGNTYEITFSLLRQEAAGILLGPVTVGGIMYSVWYGAQQ</sequence>
<evidence type="ECO:0000256" key="1">
    <source>
        <dbReference type="SAM" id="Phobius"/>
    </source>
</evidence>
<organism evidence="2">
    <name type="scientific">Phytobacter massiliensis</name>
    <dbReference type="NCBI Taxonomy" id="1485952"/>
    <lineage>
        <taxon>Bacteria</taxon>
        <taxon>Pseudomonadati</taxon>
        <taxon>Pseudomonadota</taxon>
        <taxon>Gammaproteobacteria</taxon>
        <taxon>Enterobacterales</taxon>
        <taxon>Enterobacteriaceae</taxon>
        <taxon>Phytobacter</taxon>
    </lineage>
</organism>
<feature type="transmembrane region" description="Helical" evidence="1">
    <location>
        <begin position="108"/>
        <end position="125"/>
    </location>
</feature>